<dbReference type="EMBL" id="SRLO01000203">
    <property type="protein sequence ID" value="TNN67494.1"/>
    <property type="molecule type" value="Genomic_DNA"/>
</dbReference>
<evidence type="ECO:0000313" key="2">
    <source>
        <dbReference type="EMBL" id="TNN67494.1"/>
    </source>
</evidence>
<feature type="region of interest" description="Disordered" evidence="1">
    <location>
        <begin position="74"/>
        <end position="93"/>
    </location>
</feature>
<gene>
    <name evidence="2" type="ORF">EYF80_022300</name>
</gene>
<name>A0A4Z2HR73_9TELE</name>
<protein>
    <submittedName>
        <fullName evidence="2">Uncharacterized protein</fullName>
    </submittedName>
</protein>
<keyword evidence="3" id="KW-1185">Reference proteome</keyword>
<comment type="caution">
    <text evidence="2">The sequence shown here is derived from an EMBL/GenBank/DDBJ whole genome shotgun (WGS) entry which is preliminary data.</text>
</comment>
<reference evidence="2 3" key="1">
    <citation type="submission" date="2019-03" db="EMBL/GenBank/DDBJ databases">
        <title>First draft genome of Liparis tanakae, snailfish: a comprehensive survey of snailfish specific genes.</title>
        <authorList>
            <person name="Kim W."/>
            <person name="Song I."/>
            <person name="Jeong J.-H."/>
            <person name="Kim D."/>
            <person name="Kim S."/>
            <person name="Ryu S."/>
            <person name="Song J.Y."/>
            <person name="Lee S.K."/>
        </authorList>
    </citation>
    <scope>NUCLEOTIDE SEQUENCE [LARGE SCALE GENOMIC DNA]</scope>
    <source>
        <tissue evidence="2">Muscle</tissue>
    </source>
</reference>
<accession>A0A4Z2HR73</accession>
<evidence type="ECO:0000256" key="1">
    <source>
        <dbReference type="SAM" id="MobiDB-lite"/>
    </source>
</evidence>
<dbReference type="Proteomes" id="UP000314294">
    <property type="component" value="Unassembled WGS sequence"/>
</dbReference>
<dbReference type="AlphaFoldDB" id="A0A4Z2HR73"/>
<evidence type="ECO:0000313" key="3">
    <source>
        <dbReference type="Proteomes" id="UP000314294"/>
    </source>
</evidence>
<proteinExistence type="predicted"/>
<organism evidence="2 3">
    <name type="scientific">Liparis tanakae</name>
    <name type="common">Tanaka's snailfish</name>
    <dbReference type="NCBI Taxonomy" id="230148"/>
    <lineage>
        <taxon>Eukaryota</taxon>
        <taxon>Metazoa</taxon>
        <taxon>Chordata</taxon>
        <taxon>Craniata</taxon>
        <taxon>Vertebrata</taxon>
        <taxon>Euteleostomi</taxon>
        <taxon>Actinopterygii</taxon>
        <taxon>Neopterygii</taxon>
        <taxon>Teleostei</taxon>
        <taxon>Neoteleostei</taxon>
        <taxon>Acanthomorphata</taxon>
        <taxon>Eupercaria</taxon>
        <taxon>Perciformes</taxon>
        <taxon>Cottioidei</taxon>
        <taxon>Cottales</taxon>
        <taxon>Liparidae</taxon>
        <taxon>Liparis</taxon>
    </lineage>
</organism>
<sequence length="93" mass="10403">MAEARPRGTLHMAAGYRRGNNTHIGIGRFTAAEVAQACNRLYFGDRSDDRCFMAGRHDDAPPLERIGEICRDRRKGFKHESQPSDLPAIPSSF</sequence>